<dbReference type="EMBL" id="QHCT01000001">
    <property type="protein sequence ID" value="RHX92307.1"/>
    <property type="molecule type" value="Genomic_DNA"/>
</dbReference>
<evidence type="ECO:0000256" key="1">
    <source>
        <dbReference type="SAM" id="Phobius"/>
    </source>
</evidence>
<dbReference type="OrthoDB" id="1432489at2"/>
<dbReference type="AlphaFoldDB" id="A0A396ZEV9"/>
<keyword evidence="1" id="KW-0812">Transmembrane</keyword>
<organism evidence="2 3">
    <name type="scientific">Leptospira stimsonii</name>
    <dbReference type="NCBI Taxonomy" id="2202203"/>
    <lineage>
        <taxon>Bacteria</taxon>
        <taxon>Pseudomonadati</taxon>
        <taxon>Spirochaetota</taxon>
        <taxon>Spirochaetia</taxon>
        <taxon>Leptospirales</taxon>
        <taxon>Leptospiraceae</taxon>
        <taxon>Leptospira</taxon>
    </lineage>
</organism>
<protein>
    <submittedName>
        <fullName evidence="2">Uncharacterized protein</fullName>
    </submittedName>
</protein>
<feature type="transmembrane region" description="Helical" evidence="1">
    <location>
        <begin position="71"/>
        <end position="91"/>
    </location>
</feature>
<feature type="transmembrane region" description="Helical" evidence="1">
    <location>
        <begin position="97"/>
        <end position="114"/>
    </location>
</feature>
<accession>A0A396ZEV9</accession>
<proteinExistence type="predicted"/>
<evidence type="ECO:0000313" key="2">
    <source>
        <dbReference type="EMBL" id="RHX92307.1"/>
    </source>
</evidence>
<reference evidence="3" key="1">
    <citation type="submission" date="2018-05" db="EMBL/GenBank/DDBJ databases">
        <title>Leptospira yasudae sp. nov. and Leptospira stimsonii sp. nov., two pathogenic species of the genus Leptospira isolated from environmental sources.</title>
        <authorList>
            <person name="Casanovas-Massana A."/>
            <person name="Hamond C."/>
            <person name="Santos L.A."/>
            <person name="Hacker K.P."/>
            <person name="Balassiano I."/>
            <person name="Medeiros M.A."/>
            <person name="Reis M.G."/>
            <person name="Ko A.I."/>
            <person name="Wunder E.A."/>
        </authorList>
    </citation>
    <scope>NUCLEOTIDE SEQUENCE [LARGE SCALE GENOMIC DNA]</scope>
    <source>
        <strain evidence="3">Yale</strain>
    </source>
</reference>
<gene>
    <name evidence="2" type="ORF">DLM75_03640</name>
</gene>
<keyword evidence="1" id="KW-1133">Transmembrane helix</keyword>
<dbReference type="Proteomes" id="UP000265798">
    <property type="component" value="Unassembled WGS sequence"/>
</dbReference>
<sequence length="118" mass="14327">MIYILFRPTSLLMFRWFEFFQFSGSIRILRELFRDQPVPDWIVYNLPFGLWMFSGMILIESIWHGTKSKWSYFYLWVIPSIALGSEFLQYFRWIPGTFDSLDVIILSFGAFIFIRRIK</sequence>
<feature type="transmembrane region" description="Helical" evidence="1">
    <location>
        <begin position="41"/>
        <end position="59"/>
    </location>
</feature>
<keyword evidence="1" id="KW-0472">Membrane</keyword>
<comment type="caution">
    <text evidence="2">The sequence shown here is derived from an EMBL/GenBank/DDBJ whole genome shotgun (WGS) entry which is preliminary data.</text>
</comment>
<dbReference type="RefSeq" id="WP_118967151.1">
    <property type="nucleotide sequence ID" value="NZ_QHCT01000001.1"/>
</dbReference>
<name>A0A396ZEV9_9LEPT</name>
<evidence type="ECO:0000313" key="3">
    <source>
        <dbReference type="Proteomes" id="UP000265798"/>
    </source>
</evidence>